<evidence type="ECO:0000313" key="2">
    <source>
        <dbReference type="EMBL" id="MBD3926876.1"/>
    </source>
</evidence>
<protein>
    <submittedName>
        <fullName evidence="2">GNAT family N-acetyltransferase</fullName>
    </submittedName>
</protein>
<evidence type="ECO:0000313" key="3">
    <source>
        <dbReference type="Proteomes" id="UP000618818"/>
    </source>
</evidence>
<name>A0ABR8NFI4_9ACTN</name>
<dbReference type="SUPFAM" id="SSF55729">
    <property type="entry name" value="Acyl-CoA N-acyltransferases (Nat)"/>
    <property type="match status" value="1"/>
</dbReference>
<proteinExistence type="predicted"/>
<organism evidence="2 3">
    <name type="scientific">Nocardioides cavernae</name>
    <dbReference type="NCBI Taxonomy" id="1921566"/>
    <lineage>
        <taxon>Bacteria</taxon>
        <taxon>Bacillati</taxon>
        <taxon>Actinomycetota</taxon>
        <taxon>Actinomycetes</taxon>
        <taxon>Propionibacteriales</taxon>
        <taxon>Nocardioidaceae</taxon>
        <taxon>Nocardioides</taxon>
    </lineage>
</organism>
<sequence length="246" mass="26580">MCTGRDVGPVIGSGTDLSPRRCRRWDGGVTTLVDLFPPFGLHVQAGPLELRGLTDDLILELCDLAEQGIHDPAEMPFYFPWTAAAPGELARNTAAYHWGKRSTFSPEDFCLDLAVVLDGRVIGAQGVAAKHFPVTRTGETGSWLGREFQGCGLGTAMRRAMCELLFDHLGFEEITSAAFLDNPASLGVSRKVGYRPTAVSRIKRREGELALNQGLVLTPETFVRDAEPIHVTGAEAVRSFLGLVAG</sequence>
<keyword evidence="3" id="KW-1185">Reference proteome</keyword>
<reference evidence="2 3" key="1">
    <citation type="submission" date="2020-09" db="EMBL/GenBank/DDBJ databases">
        <title>novel species in genus Nocardioides.</title>
        <authorList>
            <person name="Zhang G."/>
        </authorList>
    </citation>
    <scope>NUCLEOTIDE SEQUENCE [LARGE SCALE GENOMIC DNA]</scope>
    <source>
        <strain evidence="2 3">KCTC 39551</strain>
    </source>
</reference>
<dbReference type="InterPro" id="IPR016181">
    <property type="entry name" value="Acyl_CoA_acyltransferase"/>
</dbReference>
<dbReference type="Proteomes" id="UP000618818">
    <property type="component" value="Unassembled WGS sequence"/>
</dbReference>
<gene>
    <name evidence="2" type="ORF">IEZ26_19815</name>
</gene>
<accession>A0ABR8NFI4</accession>
<comment type="caution">
    <text evidence="2">The sequence shown here is derived from an EMBL/GenBank/DDBJ whole genome shotgun (WGS) entry which is preliminary data.</text>
</comment>
<dbReference type="Pfam" id="PF13302">
    <property type="entry name" value="Acetyltransf_3"/>
    <property type="match status" value="1"/>
</dbReference>
<dbReference type="PROSITE" id="PS51186">
    <property type="entry name" value="GNAT"/>
    <property type="match status" value="1"/>
</dbReference>
<dbReference type="InterPro" id="IPR000182">
    <property type="entry name" value="GNAT_dom"/>
</dbReference>
<dbReference type="EMBL" id="JACXYZ010000004">
    <property type="protein sequence ID" value="MBD3926876.1"/>
    <property type="molecule type" value="Genomic_DNA"/>
</dbReference>
<feature type="domain" description="N-acetyltransferase" evidence="1">
    <location>
        <begin position="48"/>
        <end position="206"/>
    </location>
</feature>
<dbReference type="Gene3D" id="3.40.630.30">
    <property type="match status" value="1"/>
</dbReference>
<evidence type="ECO:0000259" key="1">
    <source>
        <dbReference type="PROSITE" id="PS51186"/>
    </source>
</evidence>